<protein>
    <submittedName>
        <fullName evidence="2">Helix-turn-helix domain-containing protein</fullName>
    </submittedName>
</protein>
<dbReference type="InterPro" id="IPR001387">
    <property type="entry name" value="Cro/C1-type_HTH"/>
</dbReference>
<dbReference type="Gene3D" id="1.10.260.40">
    <property type="entry name" value="lambda repressor-like DNA-binding domains"/>
    <property type="match status" value="1"/>
</dbReference>
<reference evidence="2 3" key="1">
    <citation type="submission" date="2020-05" db="EMBL/GenBank/DDBJ databases">
        <title>MicrobeNet Type strains.</title>
        <authorList>
            <person name="Nicholson A.C."/>
        </authorList>
    </citation>
    <scope>NUCLEOTIDE SEQUENCE [LARGE SCALE GENOMIC DNA]</scope>
    <source>
        <strain evidence="2 3">JCM 3224</strain>
    </source>
</reference>
<dbReference type="GO" id="GO:0003677">
    <property type="term" value="F:DNA binding"/>
    <property type="evidence" value="ECO:0007669"/>
    <property type="project" value="InterPro"/>
</dbReference>
<dbReference type="PROSITE" id="PS50943">
    <property type="entry name" value="HTH_CROC1"/>
    <property type="match status" value="1"/>
</dbReference>
<feature type="domain" description="HTH cro/C1-type" evidence="1">
    <location>
        <begin position="22"/>
        <end position="75"/>
    </location>
</feature>
<dbReference type="Pfam" id="PF13560">
    <property type="entry name" value="HTH_31"/>
    <property type="match status" value="1"/>
</dbReference>
<keyword evidence="3" id="KW-1185">Reference proteome</keyword>
<dbReference type="EMBL" id="JABELX010000016">
    <property type="protein sequence ID" value="NNH74793.1"/>
    <property type="molecule type" value="Genomic_DNA"/>
</dbReference>
<proteinExistence type="predicted"/>
<dbReference type="SMART" id="SM00530">
    <property type="entry name" value="HTH_XRE"/>
    <property type="match status" value="1"/>
</dbReference>
<dbReference type="Gene3D" id="1.25.40.10">
    <property type="entry name" value="Tetratricopeptide repeat domain"/>
    <property type="match status" value="1"/>
</dbReference>
<dbReference type="InterPro" id="IPR011990">
    <property type="entry name" value="TPR-like_helical_dom_sf"/>
</dbReference>
<evidence type="ECO:0000313" key="3">
    <source>
        <dbReference type="Proteomes" id="UP000586827"/>
    </source>
</evidence>
<dbReference type="SUPFAM" id="SSF47413">
    <property type="entry name" value="lambda repressor-like DNA-binding domains"/>
    <property type="match status" value="1"/>
</dbReference>
<dbReference type="InterPro" id="IPR010982">
    <property type="entry name" value="Lambda_DNA-bd_dom_sf"/>
</dbReference>
<sequence length="397" mass="43689">MGQAPRELDPRTSAAAAFGAELRDRRVQSNRSLRELGQLVLVSGDLLGKIEKGQRRPHSDLVERLDAVLETRGELKRLAALFVDFRVTKSLVAVPLSPDAAVEQIRNLIMEVRAADHGMTADRLREVVGHAEAAEAVVSKVAPAQRKPLLRIVAEAYQLAGWMLFDQGHVAGAERTFSRAKSAAERAGALDLVAYIGGPNAGFMSTWGGDPTLGAERAYGSLAWAKRSSNRRLTAFVATIAARAHARMGEAELCVQMLADAETELERHRAEEPDPNWLAVFDEAALAGHRGSCWLDLGNPRQAAELLREQESTSPIMFVRNKIIWQLEYAEAKFRLGDIEAAVVSLEQTLDYAEPGPITPRVIRMFRSIDMKMRAEARDVAVTATRERLHEFIAGRA</sequence>
<dbReference type="CDD" id="cd00093">
    <property type="entry name" value="HTH_XRE"/>
    <property type="match status" value="1"/>
</dbReference>
<organism evidence="2 3">
    <name type="scientific">Nocardia uniformis</name>
    <dbReference type="NCBI Taxonomy" id="53432"/>
    <lineage>
        <taxon>Bacteria</taxon>
        <taxon>Bacillati</taxon>
        <taxon>Actinomycetota</taxon>
        <taxon>Actinomycetes</taxon>
        <taxon>Mycobacteriales</taxon>
        <taxon>Nocardiaceae</taxon>
        <taxon>Nocardia</taxon>
    </lineage>
</organism>
<comment type="caution">
    <text evidence="2">The sequence shown here is derived from an EMBL/GenBank/DDBJ whole genome shotgun (WGS) entry which is preliminary data.</text>
</comment>
<dbReference type="Proteomes" id="UP000586827">
    <property type="component" value="Unassembled WGS sequence"/>
</dbReference>
<evidence type="ECO:0000259" key="1">
    <source>
        <dbReference type="PROSITE" id="PS50943"/>
    </source>
</evidence>
<gene>
    <name evidence="2" type="ORF">HLB23_33925</name>
</gene>
<dbReference type="SUPFAM" id="SSF48452">
    <property type="entry name" value="TPR-like"/>
    <property type="match status" value="1"/>
</dbReference>
<name>A0A849C7P4_9NOCA</name>
<dbReference type="AlphaFoldDB" id="A0A849C7P4"/>
<evidence type="ECO:0000313" key="2">
    <source>
        <dbReference type="EMBL" id="NNH74793.1"/>
    </source>
</evidence>
<accession>A0A849C7P4</accession>